<dbReference type="Gene3D" id="1.10.10.60">
    <property type="entry name" value="Homeodomain-like"/>
    <property type="match status" value="1"/>
</dbReference>
<keyword evidence="2" id="KW-1185">Reference proteome</keyword>
<dbReference type="SUPFAM" id="SSF46689">
    <property type="entry name" value="Homeodomain-like"/>
    <property type="match status" value="1"/>
</dbReference>
<reference evidence="1 2" key="1">
    <citation type="journal article" date="2020" name="Genome Biol. Evol.">
        <title>Comparative genomics of strictly vertically transmitted, feminizing microsporidia endosymbionts of amphipod crustaceans.</title>
        <authorList>
            <person name="Cormier A."/>
            <person name="Chebbi M.A."/>
            <person name="Giraud I."/>
            <person name="Wattier R."/>
            <person name="Teixeira M."/>
            <person name="Gilbert C."/>
            <person name="Rigaud T."/>
            <person name="Cordaux R."/>
        </authorList>
    </citation>
    <scope>NUCLEOTIDE SEQUENCE [LARGE SCALE GENOMIC DNA]</scope>
    <source>
        <strain evidence="1 2">Ou3-Ou53</strain>
    </source>
</reference>
<dbReference type="Proteomes" id="UP000740883">
    <property type="component" value="Unassembled WGS sequence"/>
</dbReference>
<keyword evidence="1" id="KW-0238">DNA-binding</keyword>
<comment type="caution">
    <text evidence="1">The sequence shown here is derived from an EMBL/GenBank/DDBJ whole genome shotgun (WGS) entry which is preliminary data.</text>
</comment>
<dbReference type="InterPro" id="IPR009057">
    <property type="entry name" value="Homeodomain-like_sf"/>
</dbReference>
<protein>
    <submittedName>
        <fullName evidence="1">Homeobox protein HD-8</fullName>
    </submittedName>
</protein>
<dbReference type="GO" id="GO:0003677">
    <property type="term" value="F:DNA binding"/>
    <property type="evidence" value="ECO:0007669"/>
    <property type="project" value="UniProtKB-KW"/>
</dbReference>
<organism evidence="1 2">
    <name type="scientific">Nosema granulosis</name>
    <dbReference type="NCBI Taxonomy" id="83296"/>
    <lineage>
        <taxon>Eukaryota</taxon>
        <taxon>Fungi</taxon>
        <taxon>Fungi incertae sedis</taxon>
        <taxon>Microsporidia</taxon>
        <taxon>Nosematidae</taxon>
        <taxon>Nosema</taxon>
    </lineage>
</organism>
<proteinExistence type="predicted"/>
<evidence type="ECO:0000313" key="1">
    <source>
        <dbReference type="EMBL" id="KAF9764443.1"/>
    </source>
</evidence>
<keyword evidence="1" id="KW-0371">Homeobox</keyword>
<name>A0A9P6L014_9MICR</name>
<dbReference type="AlphaFoldDB" id="A0A9P6L014"/>
<gene>
    <name evidence="1" type="primary">HD-8_1</name>
    <name evidence="1" type="ORF">NGRA_0559</name>
</gene>
<dbReference type="EMBL" id="SBJO01000022">
    <property type="protein sequence ID" value="KAF9764443.1"/>
    <property type="molecule type" value="Genomic_DNA"/>
</dbReference>
<dbReference type="OrthoDB" id="6159439at2759"/>
<accession>A0A9P6L014</accession>
<sequence length="124" mass="14693">MRLTDKESIVVLGLLRLKRKTIAHPNEYIDRTKTRILEHIYLLAPRPSSVTIHDISILLNVSSHFIRVWFIRRNQQSIAKPMVKDDGETMINRITVNEETNTPQQTLKVRVLMDIYEDFYKKFQ</sequence>
<evidence type="ECO:0000313" key="2">
    <source>
        <dbReference type="Proteomes" id="UP000740883"/>
    </source>
</evidence>